<dbReference type="GO" id="GO:0051213">
    <property type="term" value="F:dioxygenase activity"/>
    <property type="evidence" value="ECO:0007669"/>
    <property type="project" value="UniProtKB-KW"/>
</dbReference>
<comment type="caution">
    <text evidence="2">The sequence shown here is derived from an EMBL/GenBank/DDBJ whole genome shotgun (WGS) entry which is preliminary data.</text>
</comment>
<evidence type="ECO:0000313" key="3">
    <source>
        <dbReference type="Proteomes" id="UP000555448"/>
    </source>
</evidence>
<dbReference type="GO" id="GO:0016829">
    <property type="term" value="F:lyase activity"/>
    <property type="evidence" value="ECO:0007669"/>
    <property type="project" value="UniProtKB-KW"/>
</dbReference>
<organism evidence="2 3">
    <name type="scientific">Novosphingobium chloroacetimidivorans</name>
    <dbReference type="NCBI Taxonomy" id="1428314"/>
    <lineage>
        <taxon>Bacteria</taxon>
        <taxon>Pseudomonadati</taxon>
        <taxon>Pseudomonadota</taxon>
        <taxon>Alphaproteobacteria</taxon>
        <taxon>Sphingomonadales</taxon>
        <taxon>Sphingomonadaceae</taxon>
        <taxon>Novosphingobium</taxon>
    </lineage>
</organism>
<keyword evidence="3" id="KW-1185">Reference proteome</keyword>
<dbReference type="InterPro" id="IPR029068">
    <property type="entry name" value="Glyas_Bleomycin-R_OHBP_Dase"/>
</dbReference>
<sequence length="302" mass="32902">MTAMPVAHISWALADNAERPACDAFFQDVFGARTVFEMLETPETAGMGLDREERLMLVGETMIIPIAPAGEGVKQTSPLGNMLRRSAAPMRWIGVALKVASLAQADARLRAARFDLHYDPGMENHYFIVARHQALGMRIEVLAQDLPNDPRRDPEWRADPADNPLGIEGLQAIGLSAPSVGEARAIFGTRFGWPELGERAMIEGAAFDMGDTVLEVLTGSEGSAVATHAREIKGIYHLVFKVRDARAAAAKLRERGLDLIGDVSDRFAIAPEQAHGRLIWLTDVTPEGYPPVGSRMHEFAPA</sequence>
<dbReference type="SUPFAM" id="SSF54593">
    <property type="entry name" value="Glyoxalase/Bleomycin resistance protein/Dihydroxybiphenyl dioxygenase"/>
    <property type="match status" value="1"/>
</dbReference>
<accession>A0A7W7K8Y9</accession>
<evidence type="ECO:0000313" key="2">
    <source>
        <dbReference type="EMBL" id="MBB4858447.1"/>
    </source>
</evidence>
<protein>
    <submittedName>
        <fullName evidence="2">Catechol 2,3-dioxygenase-like lactoylglutathione lyase family enzyme</fullName>
    </submittedName>
</protein>
<dbReference type="InterPro" id="IPR037523">
    <property type="entry name" value="VOC_core"/>
</dbReference>
<dbReference type="AlphaFoldDB" id="A0A7W7K8Y9"/>
<reference evidence="2 3" key="1">
    <citation type="submission" date="2020-08" db="EMBL/GenBank/DDBJ databases">
        <title>Functional genomics of gut bacteria from endangered species of beetles.</title>
        <authorList>
            <person name="Carlos-Shanley C."/>
        </authorList>
    </citation>
    <scope>NUCLEOTIDE SEQUENCE [LARGE SCALE GENOMIC DNA]</scope>
    <source>
        <strain evidence="2 3">S00245</strain>
    </source>
</reference>
<keyword evidence="2" id="KW-0223">Dioxygenase</keyword>
<keyword evidence="2" id="KW-0456">Lyase</keyword>
<keyword evidence="2" id="KW-0560">Oxidoreductase</keyword>
<feature type="domain" description="VOC" evidence="1">
    <location>
        <begin position="169"/>
        <end position="296"/>
    </location>
</feature>
<gene>
    <name evidence="2" type="ORF">HNO88_001770</name>
</gene>
<dbReference type="RefSeq" id="WP_246381413.1">
    <property type="nucleotide sequence ID" value="NZ_JACHLR010000006.1"/>
</dbReference>
<name>A0A7W7K8Y9_9SPHN</name>
<dbReference type="EMBL" id="JACHLR010000006">
    <property type="protein sequence ID" value="MBB4858447.1"/>
    <property type="molecule type" value="Genomic_DNA"/>
</dbReference>
<dbReference type="Gene3D" id="3.10.180.10">
    <property type="entry name" value="2,3-Dihydroxybiphenyl 1,2-Dioxygenase, domain 1"/>
    <property type="match status" value="1"/>
</dbReference>
<dbReference type="Proteomes" id="UP000555448">
    <property type="component" value="Unassembled WGS sequence"/>
</dbReference>
<proteinExistence type="predicted"/>
<dbReference type="PROSITE" id="PS51819">
    <property type="entry name" value="VOC"/>
    <property type="match status" value="1"/>
</dbReference>
<evidence type="ECO:0000259" key="1">
    <source>
        <dbReference type="PROSITE" id="PS51819"/>
    </source>
</evidence>